<evidence type="ECO:0000256" key="7">
    <source>
        <dbReference type="ARBA" id="ARBA00038170"/>
    </source>
</evidence>
<dbReference type="InterPro" id="IPR029035">
    <property type="entry name" value="DHS-like_NAD/FAD-binding_dom"/>
</dbReference>
<dbReference type="HOGENOM" id="CLU_031337_0_0_1"/>
<sequence>MALSQRDSAKLERAAQSRAAAEEREVERRLKAALRTPVDERTAADLALLEARPEEARRLQAAQERTAARKAAEAASMVETEDDAEVLRGKIDALSEMLAGARHVVVYTGAGISTAANIPDYRGPQGIWTQQKKAPAGKAGSLSSGSRAGGVDKLGVTPTEGHMALAALVRAGRVAAVVSQNIDGLHMRSGVPPSALTELHGNVFRERCRACGREFLRGFDVTEASSYRRHTTMRKCDDSSCRAPLHDTIVYFGEKIDEARRAYPHIRRAARTQLESAQEAAGRADVSLFVGSSLKDRVAELVVRGRADYVLTQLAARLGVGVPPYDATADAVLRLARRVRQPSRSASAASRRPPSKAAAAPSKAAATVAPSKAAATIAAAAAVAVAEPAAVAVEDAAAAEGGGAGGSSLAVYCCRCGAVLDDEEGVTVRRDSTCGLRFTEIDRDDTRIRRRRAVGECDVAGCEHWACLRCAGVKAGYSGEWACGCAQCGTGLGSAARPHTAGGLVAAGEAGARGSAEADSGEAKGLVAGRGAVVMRDGEDHRRGAESGKMDASGEMGGGDKGAMAEAMAEEALPPKKKMRMKFLPSLPILPPPPDRQRSASARVERPTWAGLIERQITDLEPEKK</sequence>
<evidence type="ECO:0000256" key="5">
    <source>
        <dbReference type="ARBA" id="ARBA00022833"/>
    </source>
</evidence>
<name>A0A0D3I8K4_EMIH1</name>
<reference evidence="14" key="1">
    <citation type="journal article" date="2013" name="Nature">
        <title>Pan genome of the phytoplankton Emiliania underpins its global distribution.</title>
        <authorList>
            <person name="Read B.A."/>
            <person name="Kegel J."/>
            <person name="Klute M.J."/>
            <person name="Kuo A."/>
            <person name="Lefebvre S.C."/>
            <person name="Maumus F."/>
            <person name="Mayer C."/>
            <person name="Miller J."/>
            <person name="Monier A."/>
            <person name="Salamov A."/>
            <person name="Young J."/>
            <person name="Aguilar M."/>
            <person name="Claverie J.M."/>
            <person name="Frickenhaus S."/>
            <person name="Gonzalez K."/>
            <person name="Herman E.K."/>
            <person name="Lin Y.C."/>
            <person name="Napier J."/>
            <person name="Ogata H."/>
            <person name="Sarno A.F."/>
            <person name="Shmutz J."/>
            <person name="Schroeder D."/>
            <person name="de Vargas C."/>
            <person name="Verret F."/>
            <person name="von Dassow P."/>
            <person name="Valentin K."/>
            <person name="Van de Peer Y."/>
            <person name="Wheeler G."/>
            <person name="Dacks J.B."/>
            <person name="Delwiche C.F."/>
            <person name="Dyhrman S.T."/>
            <person name="Glockner G."/>
            <person name="John U."/>
            <person name="Richards T."/>
            <person name="Worden A.Z."/>
            <person name="Zhang X."/>
            <person name="Grigoriev I.V."/>
            <person name="Allen A.E."/>
            <person name="Bidle K."/>
            <person name="Borodovsky M."/>
            <person name="Bowler C."/>
            <person name="Brownlee C."/>
            <person name="Cock J.M."/>
            <person name="Elias M."/>
            <person name="Gladyshev V.N."/>
            <person name="Groth M."/>
            <person name="Guda C."/>
            <person name="Hadaegh A."/>
            <person name="Iglesias-Rodriguez M.D."/>
            <person name="Jenkins J."/>
            <person name="Jones B.M."/>
            <person name="Lawson T."/>
            <person name="Leese F."/>
            <person name="Lindquist E."/>
            <person name="Lobanov A."/>
            <person name="Lomsadze A."/>
            <person name="Malik S.B."/>
            <person name="Marsh M.E."/>
            <person name="Mackinder L."/>
            <person name="Mock T."/>
            <person name="Mueller-Roeber B."/>
            <person name="Pagarete A."/>
            <person name="Parker M."/>
            <person name="Probert I."/>
            <person name="Quesneville H."/>
            <person name="Raines C."/>
            <person name="Rensing S.A."/>
            <person name="Riano-Pachon D.M."/>
            <person name="Richier S."/>
            <person name="Rokitta S."/>
            <person name="Shiraiwa Y."/>
            <person name="Soanes D.M."/>
            <person name="van der Giezen M."/>
            <person name="Wahlund T.M."/>
            <person name="Williams B."/>
            <person name="Wilson W."/>
            <person name="Wolfe G."/>
            <person name="Wurch L.L."/>
        </authorList>
    </citation>
    <scope>NUCLEOTIDE SEQUENCE</scope>
</reference>
<dbReference type="KEGG" id="ehx:EMIHUDRAFT_460044"/>
<feature type="binding site" evidence="10">
    <location>
        <position position="211"/>
    </location>
    <ligand>
        <name>Zn(2+)</name>
        <dbReference type="ChEBI" id="CHEBI:29105"/>
    </ligand>
</feature>
<feature type="binding site" evidence="10">
    <location>
        <position position="241"/>
    </location>
    <ligand>
        <name>Zn(2+)</name>
        <dbReference type="ChEBI" id="CHEBI:29105"/>
    </ligand>
</feature>
<evidence type="ECO:0000256" key="2">
    <source>
        <dbReference type="ARBA" id="ARBA00022553"/>
    </source>
</evidence>
<keyword evidence="6" id="KW-0520">NAD</keyword>
<feature type="region of interest" description="Disordered" evidence="11">
    <location>
        <begin position="538"/>
        <end position="561"/>
    </location>
</feature>
<feature type="region of interest" description="Disordered" evidence="11">
    <location>
        <begin position="1"/>
        <end position="24"/>
    </location>
</feature>
<dbReference type="InterPro" id="IPR026590">
    <property type="entry name" value="Ssirtuin_cat_dom"/>
</dbReference>
<dbReference type="GeneID" id="17253739"/>
<feature type="region of interest" description="Disordered" evidence="11">
    <location>
        <begin position="343"/>
        <end position="363"/>
    </location>
</feature>
<comment type="cofactor">
    <cofactor evidence="1">
        <name>Zn(2+)</name>
        <dbReference type="ChEBI" id="CHEBI:29105"/>
    </cofactor>
</comment>
<feature type="compositionally biased region" description="Basic and acidic residues" evidence="11">
    <location>
        <begin position="7"/>
        <end position="24"/>
    </location>
</feature>
<evidence type="ECO:0000256" key="8">
    <source>
        <dbReference type="ARBA" id="ARBA00041832"/>
    </source>
</evidence>
<keyword evidence="4 10" id="KW-0479">Metal-binding</keyword>
<dbReference type="InterPro" id="IPR003000">
    <property type="entry name" value="Sirtuin"/>
</dbReference>
<dbReference type="SUPFAM" id="SSF52467">
    <property type="entry name" value="DHS-like NAD/FAD-binding domain"/>
    <property type="match status" value="1"/>
</dbReference>
<feature type="domain" description="Deacetylase sirtuin-type" evidence="12">
    <location>
        <begin position="84"/>
        <end position="342"/>
    </location>
</feature>
<evidence type="ECO:0000256" key="3">
    <source>
        <dbReference type="ARBA" id="ARBA00022679"/>
    </source>
</evidence>
<keyword evidence="3" id="KW-0808">Transferase</keyword>
<dbReference type="GO" id="GO:0046872">
    <property type="term" value="F:metal ion binding"/>
    <property type="evidence" value="ECO:0007669"/>
    <property type="project" value="UniProtKB-KW"/>
</dbReference>
<dbReference type="GO" id="GO:0017136">
    <property type="term" value="F:histone deacetylase activity, NAD-dependent"/>
    <property type="evidence" value="ECO:0007669"/>
    <property type="project" value="TreeGrafter"/>
</dbReference>
<dbReference type="PROSITE" id="PS50305">
    <property type="entry name" value="SIRTUIN"/>
    <property type="match status" value="1"/>
</dbReference>
<evidence type="ECO:0000256" key="6">
    <source>
        <dbReference type="ARBA" id="ARBA00023027"/>
    </source>
</evidence>
<feature type="active site" description="Proton acceptor" evidence="10">
    <location>
        <position position="200"/>
    </location>
</feature>
<dbReference type="STRING" id="2903.R1DFR2"/>
<evidence type="ECO:0000313" key="13">
    <source>
        <dbReference type="EnsemblProtists" id="EOD07589"/>
    </source>
</evidence>
<dbReference type="PANTHER" id="PTHR11085:SF1">
    <property type="entry name" value="NAD-DEPENDENT PROTEIN DEACETYLASE SIRTUIN-7"/>
    <property type="match status" value="1"/>
</dbReference>
<evidence type="ECO:0000259" key="12">
    <source>
        <dbReference type="PROSITE" id="PS50305"/>
    </source>
</evidence>
<evidence type="ECO:0000256" key="11">
    <source>
        <dbReference type="SAM" id="MobiDB-lite"/>
    </source>
</evidence>
<keyword evidence="5 10" id="KW-0862">Zinc</keyword>
<evidence type="ECO:0000256" key="1">
    <source>
        <dbReference type="ARBA" id="ARBA00001947"/>
    </source>
</evidence>
<feature type="binding site" evidence="10">
    <location>
        <position position="236"/>
    </location>
    <ligand>
        <name>Zn(2+)</name>
        <dbReference type="ChEBI" id="CHEBI:29105"/>
    </ligand>
</feature>
<dbReference type="Pfam" id="PF02146">
    <property type="entry name" value="SIR2"/>
    <property type="match status" value="1"/>
</dbReference>
<protein>
    <recommendedName>
        <fullName evidence="9">Regulatory protein SIR2 homolog 7</fullName>
    </recommendedName>
    <alternativeName>
        <fullName evidence="8">SIR2-like protein 7</fullName>
    </alternativeName>
</protein>
<keyword evidence="2" id="KW-0597">Phosphoprotein</keyword>
<dbReference type="InterPro" id="IPR050134">
    <property type="entry name" value="NAD-dep_sirtuin_deacylases"/>
</dbReference>
<dbReference type="AlphaFoldDB" id="A0A0D3I8K4"/>
<proteinExistence type="inferred from homology"/>
<feature type="binding site" evidence="10">
    <location>
        <position position="208"/>
    </location>
    <ligand>
        <name>Zn(2+)</name>
        <dbReference type="ChEBI" id="CHEBI:29105"/>
    </ligand>
</feature>
<keyword evidence="14" id="KW-1185">Reference proteome</keyword>
<dbReference type="RefSeq" id="XP_005760018.1">
    <property type="nucleotide sequence ID" value="XM_005759961.1"/>
</dbReference>
<dbReference type="GO" id="GO:0070403">
    <property type="term" value="F:NAD+ binding"/>
    <property type="evidence" value="ECO:0007669"/>
    <property type="project" value="InterPro"/>
</dbReference>
<dbReference type="Proteomes" id="UP000013827">
    <property type="component" value="Unassembled WGS sequence"/>
</dbReference>
<evidence type="ECO:0000313" key="14">
    <source>
        <dbReference type="Proteomes" id="UP000013827"/>
    </source>
</evidence>
<comment type="similarity">
    <text evidence="7">Belongs to the sirtuin family. Class IV subfamily.</text>
</comment>
<dbReference type="GO" id="GO:0005634">
    <property type="term" value="C:nucleus"/>
    <property type="evidence" value="ECO:0007669"/>
    <property type="project" value="TreeGrafter"/>
</dbReference>
<evidence type="ECO:0000256" key="9">
    <source>
        <dbReference type="ARBA" id="ARBA00043038"/>
    </source>
</evidence>
<evidence type="ECO:0000256" key="10">
    <source>
        <dbReference type="PROSITE-ProRule" id="PRU00236"/>
    </source>
</evidence>
<dbReference type="EnsemblProtists" id="EOD07589">
    <property type="protein sequence ID" value="EOD07589"/>
    <property type="gene ID" value="EMIHUDRAFT_460044"/>
</dbReference>
<dbReference type="PANTHER" id="PTHR11085">
    <property type="entry name" value="NAD-DEPENDENT PROTEIN DEACYLASE SIRTUIN-5, MITOCHONDRIAL-RELATED"/>
    <property type="match status" value="1"/>
</dbReference>
<feature type="compositionally biased region" description="Basic and acidic residues" evidence="11">
    <location>
        <begin position="538"/>
        <end position="549"/>
    </location>
</feature>
<reference evidence="13" key="2">
    <citation type="submission" date="2024-10" db="UniProtKB">
        <authorList>
            <consortium name="EnsemblProtists"/>
        </authorList>
    </citation>
    <scope>IDENTIFICATION</scope>
</reference>
<dbReference type="Gene3D" id="3.40.50.1220">
    <property type="entry name" value="TPP-binding domain"/>
    <property type="match status" value="1"/>
</dbReference>
<dbReference type="PaxDb" id="2903-EOD07589"/>
<dbReference type="Gene3D" id="2.20.28.200">
    <property type="match status" value="1"/>
</dbReference>
<organism evidence="13 14">
    <name type="scientific">Emiliania huxleyi (strain CCMP1516)</name>
    <dbReference type="NCBI Taxonomy" id="280463"/>
    <lineage>
        <taxon>Eukaryota</taxon>
        <taxon>Haptista</taxon>
        <taxon>Haptophyta</taxon>
        <taxon>Prymnesiophyceae</taxon>
        <taxon>Isochrysidales</taxon>
        <taxon>Noelaerhabdaceae</taxon>
        <taxon>Emiliania</taxon>
    </lineage>
</organism>
<dbReference type="eggNOG" id="KOG1905">
    <property type="taxonomic scope" value="Eukaryota"/>
</dbReference>
<accession>A0A0D3I8K4</accession>
<feature type="compositionally biased region" description="Basic and acidic residues" evidence="11">
    <location>
        <begin position="595"/>
        <end position="606"/>
    </location>
</feature>
<evidence type="ECO:0000256" key="4">
    <source>
        <dbReference type="ARBA" id="ARBA00022723"/>
    </source>
</evidence>
<feature type="region of interest" description="Disordered" evidence="11">
    <location>
        <begin position="585"/>
        <end position="607"/>
    </location>
</feature>